<accession>A0A5E8GSF1</accession>
<protein>
    <submittedName>
        <fullName evidence="1">Uncharacterized protein</fullName>
    </submittedName>
</protein>
<dbReference type="AlphaFoldDB" id="A0A5E8GSF1"/>
<sequence>MSYVAQILLKTPTGTDWKDIKTSHGKPYTFNTAEEANDFLLRWYPSVHRSYLVRYRAHQTTATTTLAEAA</sequence>
<reference evidence="1 2" key="2">
    <citation type="submission" date="2013-04" db="EMBL/GenBank/DDBJ databases">
        <authorList>
            <person name="Fiebig A."/>
            <person name="Pradella S."/>
            <person name="Wagner-Doebler I."/>
        </authorList>
    </citation>
    <scope>NUCLEOTIDE SEQUENCE [LARGE SCALE GENOMIC DNA]</scope>
    <source>
        <strain evidence="2">DSM 17067 / NCIMB 14079 / DFL-11</strain>
    </source>
</reference>
<evidence type="ECO:0000313" key="1">
    <source>
        <dbReference type="EMBL" id="EEE42829.1"/>
    </source>
</evidence>
<dbReference type="Proteomes" id="UP000004703">
    <property type="component" value="Chromosome"/>
</dbReference>
<proteinExistence type="predicted"/>
<name>A0A5E8GSF1_ROSAD</name>
<comment type="caution">
    <text evidence="1">The sequence shown here is derived from an EMBL/GenBank/DDBJ whole genome shotgun (WGS) entry which is preliminary data.</text>
</comment>
<dbReference type="EMBL" id="ACCU02000003">
    <property type="protein sequence ID" value="EEE42829.1"/>
    <property type="molecule type" value="Genomic_DNA"/>
</dbReference>
<organism evidence="1 2">
    <name type="scientific">Roseibium alexandrii (strain DSM 17067 / NCIMB 14079 / DFL-11)</name>
    <name type="common">Labrenzia alexandrii</name>
    <dbReference type="NCBI Taxonomy" id="244592"/>
    <lineage>
        <taxon>Bacteria</taxon>
        <taxon>Pseudomonadati</taxon>
        <taxon>Pseudomonadota</taxon>
        <taxon>Alphaproteobacteria</taxon>
        <taxon>Hyphomicrobiales</taxon>
        <taxon>Stappiaceae</taxon>
        <taxon>Roseibium</taxon>
    </lineage>
</organism>
<reference evidence="1 2" key="1">
    <citation type="submission" date="2008-01" db="EMBL/GenBank/DDBJ databases">
        <authorList>
            <person name="Wagner-Dobler I."/>
            <person name="Ferriera S."/>
            <person name="Johnson J."/>
            <person name="Kravitz S."/>
            <person name="Beeson K."/>
            <person name="Sutton G."/>
            <person name="Rogers Y.-H."/>
            <person name="Friedman R."/>
            <person name="Frazier M."/>
            <person name="Venter J.C."/>
        </authorList>
    </citation>
    <scope>NUCLEOTIDE SEQUENCE [LARGE SCALE GENOMIC DNA]</scope>
    <source>
        <strain evidence="2">DSM 17067 / NCIMB 14079 / DFL-11</strain>
    </source>
</reference>
<dbReference type="RefSeq" id="WP_008190288.1">
    <property type="nucleotide sequence ID" value="NZ_CM011002.1"/>
</dbReference>
<evidence type="ECO:0000313" key="2">
    <source>
        <dbReference type="Proteomes" id="UP000004703"/>
    </source>
</evidence>
<gene>
    <name evidence="1" type="ORF">SADFL11_PLAS1</name>
</gene>